<proteinExistence type="predicted"/>
<reference evidence="1" key="2">
    <citation type="journal article" date="2015" name="Data Brief">
        <title>Shoot transcriptome of the giant reed, Arundo donax.</title>
        <authorList>
            <person name="Barrero R.A."/>
            <person name="Guerrero F.D."/>
            <person name="Moolhuijzen P."/>
            <person name="Goolsby J.A."/>
            <person name="Tidwell J."/>
            <person name="Bellgard S.E."/>
            <person name="Bellgard M.I."/>
        </authorList>
    </citation>
    <scope>NUCLEOTIDE SEQUENCE</scope>
    <source>
        <tissue evidence="1">Shoot tissue taken approximately 20 cm above the soil surface</tissue>
    </source>
</reference>
<evidence type="ECO:0000313" key="1">
    <source>
        <dbReference type="EMBL" id="JAE10388.1"/>
    </source>
</evidence>
<sequence length="80" mass="8945">MKLMARGNLTLVPLSTRSAVSNTRRTTYLHNPGHISSSALLFVATANSKEFLSPINSHKWVAIDPLLPIRFKLSYALPRR</sequence>
<organism evidence="1">
    <name type="scientific">Arundo donax</name>
    <name type="common">Giant reed</name>
    <name type="synonym">Donax arundinaceus</name>
    <dbReference type="NCBI Taxonomy" id="35708"/>
    <lineage>
        <taxon>Eukaryota</taxon>
        <taxon>Viridiplantae</taxon>
        <taxon>Streptophyta</taxon>
        <taxon>Embryophyta</taxon>
        <taxon>Tracheophyta</taxon>
        <taxon>Spermatophyta</taxon>
        <taxon>Magnoliopsida</taxon>
        <taxon>Liliopsida</taxon>
        <taxon>Poales</taxon>
        <taxon>Poaceae</taxon>
        <taxon>PACMAD clade</taxon>
        <taxon>Arundinoideae</taxon>
        <taxon>Arundineae</taxon>
        <taxon>Arundo</taxon>
    </lineage>
</organism>
<dbReference type="AlphaFoldDB" id="A0A0A9FQ14"/>
<dbReference type="EMBL" id="GBRH01187508">
    <property type="protein sequence ID" value="JAE10388.1"/>
    <property type="molecule type" value="Transcribed_RNA"/>
</dbReference>
<reference evidence="1" key="1">
    <citation type="submission" date="2014-09" db="EMBL/GenBank/DDBJ databases">
        <authorList>
            <person name="Magalhaes I.L.F."/>
            <person name="Oliveira U."/>
            <person name="Santos F.R."/>
            <person name="Vidigal T.H.D.A."/>
            <person name="Brescovit A.D."/>
            <person name="Santos A.J."/>
        </authorList>
    </citation>
    <scope>NUCLEOTIDE SEQUENCE</scope>
    <source>
        <tissue evidence="1">Shoot tissue taken approximately 20 cm above the soil surface</tissue>
    </source>
</reference>
<name>A0A0A9FQ14_ARUDO</name>
<protein>
    <submittedName>
        <fullName evidence="1">Uncharacterized protein</fullName>
    </submittedName>
</protein>
<accession>A0A0A9FQ14</accession>